<dbReference type="Pfam" id="PF01418">
    <property type="entry name" value="HTH_6"/>
    <property type="match status" value="1"/>
</dbReference>
<dbReference type="InterPro" id="IPR047640">
    <property type="entry name" value="RpiR-like"/>
</dbReference>
<dbReference type="Gene3D" id="3.40.50.10490">
    <property type="entry name" value="Glucose-6-phosphate isomerase like protein, domain 1"/>
    <property type="match status" value="1"/>
</dbReference>
<evidence type="ECO:0000313" key="6">
    <source>
        <dbReference type="EMBL" id="MFC5342950.1"/>
    </source>
</evidence>
<accession>A0ABW0FMH1</accession>
<name>A0ABW0FMH1_9CAUL</name>
<evidence type="ECO:0000313" key="7">
    <source>
        <dbReference type="Proteomes" id="UP001596152"/>
    </source>
</evidence>
<dbReference type="RefSeq" id="WP_376866236.1">
    <property type="nucleotide sequence ID" value="NZ_JBHSLF010000006.1"/>
</dbReference>
<protein>
    <submittedName>
        <fullName evidence="6">MurR/RpiR family transcriptional regulator</fullName>
    </submittedName>
</protein>
<keyword evidence="3" id="KW-0804">Transcription</keyword>
<dbReference type="EMBL" id="JBHSLF010000006">
    <property type="protein sequence ID" value="MFC5342950.1"/>
    <property type="molecule type" value="Genomic_DNA"/>
</dbReference>
<organism evidence="6 7">
    <name type="scientific">Brevundimonas staleyi</name>
    <dbReference type="NCBI Taxonomy" id="74326"/>
    <lineage>
        <taxon>Bacteria</taxon>
        <taxon>Pseudomonadati</taxon>
        <taxon>Pseudomonadota</taxon>
        <taxon>Alphaproteobacteria</taxon>
        <taxon>Caulobacterales</taxon>
        <taxon>Caulobacteraceae</taxon>
        <taxon>Brevundimonas</taxon>
    </lineage>
</organism>
<evidence type="ECO:0000256" key="2">
    <source>
        <dbReference type="ARBA" id="ARBA00023125"/>
    </source>
</evidence>
<dbReference type="PANTHER" id="PTHR30514">
    <property type="entry name" value="GLUCOKINASE"/>
    <property type="match status" value="1"/>
</dbReference>
<dbReference type="Pfam" id="PF01380">
    <property type="entry name" value="SIS"/>
    <property type="match status" value="1"/>
</dbReference>
<evidence type="ECO:0000256" key="3">
    <source>
        <dbReference type="ARBA" id="ARBA00023163"/>
    </source>
</evidence>
<feature type="domain" description="SIS" evidence="5">
    <location>
        <begin position="140"/>
        <end position="280"/>
    </location>
</feature>
<dbReference type="InterPro" id="IPR035472">
    <property type="entry name" value="RpiR-like_SIS"/>
</dbReference>
<comment type="caution">
    <text evidence="6">The sequence shown here is derived from an EMBL/GenBank/DDBJ whole genome shotgun (WGS) entry which is preliminary data.</text>
</comment>
<dbReference type="Proteomes" id="UP001596152">
    <property type="component" value="Unassembled WGS sequence"/>
</dbReference>
<dbReference type="InterPro" id="IPR046348">
    <property type="entry name" value="SIS_dom_sf"/>
</dbReference>
<dbReference type="InterPro" id="IPR001347">
    <property type="entry name" value="SIS_dom"/>
</dbReference>
<dbReference type="InterPro" id="IPR036388">
    <property type="entry name" value="WH-like_DNA-bd_sf"/>
</dbReference>
<gene>
    <name evidence="6" type="ORF">ACFPIE_03425</name>
</gene>
<dbReference type="PANTHER" id="PTHR30514:SF1">
    <property type="entry name" value="HTH-TYPE TRANSCRIPTIONAL REGULATOR HEXR-RELATED"/>
    <property type="match status" value="1"/>
</dbReference>
<dbReference type="InterPro" id="IPR009057">
    <property type="entry name" value="Homeodomain-like_sf"/>
</dbReference>
<dbReference type="CDD" id="cd05013">
    <property type="entry name" value="SIS_RpiR"/>
    <property type="match status" value="1"/>
</dbReference>
<sequence length="298" mass="31672">MAETANAAAAKSRKRAMNHLDLESVLKSLRPTLGDGSGRVADFILSNPQDVVSMTLVELSEKTGVSDSLIIKLMKKIGIGGFQALKLAIAQSLGPKTSIIQEDLEEGDDLDAVIEKIFGANIQALVDTMAILKSKALGEAIDIIKNAERINIYGIGSAAPIAEDAGYRLLRIGFDVRVYTDSHLMAASASLATPTTAILTISHSGGTIETLGATKIAKEAGAKVVVITGYKRSHIQRHADVALLTLAKETKFRTEAMTSRIAQLSIVDALVAGLALTRHEVAVETLEKTFNALSLKRV</sequence>
<reference evidence="7" key="1">
    <citation type="journal article" date="2019" name="Int. J. Syst. Evol. Microbiol.">
        <title>The Global Catalogue of Microorganisms (GCM) 10K type strain sequencing project: providing services to taxonomists for standard genome sequencing and annotation.</title>
        <authorList>
            <consortium name="The Broad Institute Genomics Platform"/>
            <consortium name="The Broad Institute Genome Sequencing Center for Infectious Disease"/>
            <person name="Wu L."/>
            <person name="Ma J."/>
        </authorList>
    </citation>
    <scope>NUCLEOTIDE SEQUENCE [LARGE SCALE GENOMIC DNA]</scope>
    <source>
        <strain evidence="7">JCM 12125</strain>
    </source>
</reference>
<evidence type="ECO:0000259" key="4">
    <source>
        <dbReference type="PROSITE" id="PS51071"/>
    </source>
</evidence>
<feature type="domain" description="HTH rpiR-type" evidence="4">
    <location>
        <begin position="20"/>
        <end position="96"/>
    </location>
</feature>
<dbReference type="Gene3D" id="1.10.10.10">
    <property type="entry name" value="Winged helix-like DNA-binding domain superfamily/Winged helix DNA-binding domain"/>
    <property type="match status" value="1"/>
</dbReference>
<proteinExistence type="predicted"/>
<dbReference type="SUPFAM" id="SSF46689">
    <property type="entry name" value="Homeodomain-like"/>
    <property type="match status" value="1"/>
</dbReference>
<evidence type="ECO:0000259" key="5">
    <source>
        <dbReference type="PROSITE" id="PS51464"/>
    </source>
</evidence>
<keyword evidence="7" id="KW-1185">Reference proteome</keyword>
<evidence type="ECO:0000256" key="1">
    <source>
        <dbReference type="ARBA" id="ARBA00023015"/>
    </source>
</evidence>
<dbReference type="PROSITE" id="PS51071">
    <property type="entry name" value="HTH_RPIR"/>
    <property type="match status" value="1"/>
</dbReference>
<dbReference type="SUPFAM" id="SSF53697">
    <property type="entry name" value="SIS domain"/>
    <property type="match status" value="1"/>
</dbReference>
<keyword evidence="2" id="KW-0238">DNA-binding</keyword>
<dbReference type="InterPro" id="IPR000281">
    <property type="entry name" value="HTH_RpiR"/>
</dbReference>
<keyword evidence="1" id="KW-0805">Transcription regulation</keyword>
<dbReference type="PROSITE" id="PS51464">
    <property type="entry name" value="SIS"/>
    <property type="match status" value="1"/>
</dbReference>